<dbReference type="PANTHER" id="PTHR30363">
    <property type="entry name" value="HTH-TYPE TRANSCRIPTIONAL REGULATOR SRLR-RELATED"/>
    <property type="match status" value="1"/>
</dbReference>
<comment type="caution">
    <text evidence="6">The sequence shown here is derived from an EMBL/GenBank/DDBJ whole genome shotgun (WGS) entry which is preliminary data.</text>
</comment>
<dbReference type="PROSITE" id="PS00894">
    <property type="entry name" value="HTH_DEOR_1"/>
    <property type="match status" value="1"/>
</dbReference>
<evidence type="ECO:0000259" key="5">
    <source>
        <dbReference type="PROSITE" id="PS51000"/>
    </source>
</evidence>
<protein>
    <submittedName>
        <fullName evidence="6">DeoR/GlpR family DNA-binding transcription regulator</fullName>
    </submittedName>
</protein>
<dbReference type="SUPFAM" id="SSF100950">
    <property type="entry name" value="NagB/RpiA/CoA transferase-like"/>
    <property type="match status" value="1"/>
</dbReference>
<dbReference type="PRINTS" id="PR00037">
    <property type="entry name" value="HTHLACR"/>
</dbReference>
<dbReference type="PROSITE" id="PS51000">
    <property type="entry name" value="HTH_DEOR_2"/>
    <property type="match status" value="1"/>
</dbReference>
<evidence type="ECO:0000313" key="7">
    <source>
        <dbReference type="Proteomes" id="UP001595756"/>
    </source>
</evidence>
<evidence type="ECO:0000256" key="1">
    <source>
        <dbReference type="ARBA" id="ARBA00022491"/>
    </source>
</evidence>
<proteinExistence type="predicted"/>
<sequence>MHPNPRQIKLLNRLQGSGSCSLETLAGDLDVTVQTVRRDVQRLAEANLLVRFHGGVRLPNSTIENIAYRQRAQLHAGEKERIAQAIAREIPNDCSLLINIGTTTEAIARALSNHTGLRIITNNVNVAYTLGRQPGCEVILAGGSVRPRDLGIVGEATVEFIRQFRADIALMGISGIEADGTLRDYDFREVKVSQAIMQSAREVWMAADTSKFHRPAMVRLGELSQIGRLFTNARPPEPFPGLLKAAGVDCVIAPEDI</sequence>
<dbReference type="InterPro" id="IPR018356">
    <property type="entry name" value="Tscrpt_reg_HTH_DeoR_CS"/>
</dbReference>
<dbReference type="Gene3D" id="1.10.10.10">
    <property type="entry name" value="Winged helix-like DNA-binding domain superfamily/Winged helix DNA-binding domain"/>
    <property type="match status" value="1"/>
</dbReference>
<dbReference type="Pfam" id="PF00455">
    <property type="entry name" value="DeoRC"/>
    <property type="match status" value="1"/>
</dbReference>
<dbReference type="RefSeq" id="WP_376812526.1">
    <property type="nucleotide sequence ID" value="NZ_JBHSDY010000004.1"/>
</dbReference>
<evidence type="ECO:0000256" key="2">
    <source>
        <dbReference type="ARBA" id="ARBA00023015"/>
    </source>
</evidence>
<evidence type="ECO:0000256" key="3">
    <source>
        <dbReference type="ARBA" id="ARBA00023125"/>
    </source>
</evidence>
<dbReference type="GO" id="GO:0003677">
    <property type="term" value="F:DNA binding"/>
    <property type="evidence" value="ECO:0007669"/>
    <property type="project" value="UniProtKB-KW"/>
</dbReference>
<accession>A0ABV8RX43</accession>
<dbReference type="Pfam" id="PF08220">
    <property type="entry name" value="HTH_DeoR"/>
    <property type="match status" value="1"/>
</dbReference>
<keyword evidence="7" id="KW-1185">Reference proteome</keyword>
<dbReference type="SMART" id="SM00420">
    <property type="entry name" value="HTH_DEOR"/>
    <property type="match status" value="1"/>
</dbReference>
<keyword evidence="2" id="KW-0805">Transcription regulation</keyword>
<dbReference type="Gene3D" id="3.30.750.70">
    <property type="entry name" value="4-hydroxybutyrate coenzyme like domains"/>
    <property type="match status" value="1"/>
</dbReference>
<dbReference type="SMART" id="SM01134">
    <property type="entry name" value="DeoRC"/>
    <property type="match status" value="1"/>
</dbReference>
<keyword evidence="3 6" id="KW-0238">DNA-binding</keyword>
<dbReference type="InterPro" id="IPR050313">
    <property type="entry name" value="Carb_Metab_HTH_regulators"/>
</dbReference>
<name>A0ABV8RX43_9BURK</name>
<dbReference type="PANTHER" id="PTHR30363:SF4">
    <property type="entry name" value="GLYCEROL-3-PHOSPHATE REGULON REPRESSOR"/>
    <property type="match status" value="1"/>
</dbReference>
<dbReference type="Proteomes" id="UP001595756">
    <property type="component" value="Unassembled WGS sequence"/>
</dbReference>
<gene>
    <name evidence="6" type="ORF">ACFO0J_07900</name>
</gene>
<dbReference type="InterPro" id="IPR036390">
    <property type="entry name" value="WH_DNA-bd_sf"/>
</dbReference>
<dbReference type="InterPro" id="IPR037171">
    <property type="entry name" value="NagB/RpiA_transferase-like"/>
</dbReference>
<dbReference type="InterPro" id="IPR001034">
    <property type="entry name" value="DeoR_HTH"/>
</dbReference>
<dbReference type="EMBL" id="JBHSDY010000004">
    <property type="protein sequence ID" value="MFC4297963.1"/>
    <property type="molecule type" value="Genomic_DNA"/>
</dbReference>
<organism evidence="6 7">
    <name type="scientific">Castellaniella hirudinis</name>
    <dbReference type="NCBI Taxonomy" id="1144617"/>
    <lineage>
        <taxon>Bacteria</taxon>
        <taxon>Pseudomonadati</taxon>
        <taxon>Pseudomonadota</taxon>
        <taxon>Betaproteobacteria</taxon>
        <taxon>Burkholderiales</taxon>
        <taxon>Alcaligenaceae</taxon>
        <taxon>Castellaniella</taxon>
    </lineage>
</organism>
<feature type="domain" description="HTH deoR-type" evidence="5">
    <location>
        <begin position="3"/>
        <end position="58"/>
    </location>
</feature>
<evidence type="ECO:0000313" key="6">
    <source>
        <dbReference type="EMBL" id="MFC4297963.1"/>
    </source>
</evidence>
<dbReference type="InterPro" id="IPR036388">
    <property type="entry name" value="WH-like_DNA-bd_sf"/>
</dbReference>
<evidence type="ECO:0000256" key="4">
    <source>
        <dbReference type="ARBA" id="ARBA00023163"/>
    </source>
</evidence>
<reference evidence="7" key="1">
    <citation type="journal article" date="2019" name="Int. J. Syst. Evol. Microbiol.">
        <title>The Global Catalogue of Microorganisms (GCM) 10K type strain sequencing project: providing services to taxonomists for standard genome sequencing and annotation.</title>
        <authorList>
            <consortium name="The Broad Institute Genomics Platform"/>
            <consortium name="The Broad Institute Genome Sequencing Center for Infectious Disease"/>
            <person name="Wu L."/>
            <person name="Ma J."/>
        </authorList>
    </citation>
    <scope>NUCLEOTIDE SEQUENCE [LARGE SCALE GENOMIC DNA]</scope>
    <source>
        <strain evidence="7">CGMCC 1.19029</strain>
    </source>
</reference>
<keyword evidence="4" id="KW-0804">Transcription</keyword>
<dbReference type="InterPro" id="IPR014036">
    <property type="entry name" value="DeoR-like_C"/>
</dbReference>
<dbReference type="SUPFAM" id="SSF46785">
    <property type="entry name" value="Winged helix' DNA-binding domain"/>
    <property type="match status" value="1"/>
</dbReference>
<keyword evidence="1" id="KW-0678">Repressor</keyword>